<organism evidence="2">
    <name type="scientific">bioreactor metagenome</name>
    <dbReference type="NCBI Taxonomy" id="1076179"/>
    <lineage>
        <taxon>unclassified sequences</taxon>
        <taxon>metagenomes</taxon>
        <taxon>ecological metagenomes</taxon>
    </lineage>
</organism>
<evidence type="ECO:0000259" key="1">
    <source>
        <dbReference type="Pfam" id="PF09359"/>
    </source>
</evidence>
<proteinExistence type="predicted"/>
<dbReference type="AlphaFoldDB" id="A0A645FJ75"/>
<dbReference type="Pfam" id="PF09359">
    <property type="entry name" value="VTC"/>
    <property type="match status" value="1"/>
</dbReference>
<comment type="caution">
    <text evidence="2">The sequence shown here is derived from an EMBL/GenBank/DDBJ whole genome shotgun (WGS) entry which is preliminary data.</text>
</comment>
<accession>A0A645FJ75</accession>
<dbReference type="InterPro" id="IPR042267">
    <property type="entry name" value="VTC_sf"/>
</dbReference>
<name>A0A645FJ75_9ZZZZ</name>
<evidence type="ECO:0000313" key="2">
    <source>
        <dbReference type="EMBL" id="MPN14441.1"/>
    </source>
</evidence>
<dbReference type="InterPro" id="IPR018966">
    <property type="entry name" value="VTC_domain"/>
</dbReference>
<dbReference type="GO" id="GO:0006799">
    <property type="term" value="P:polyphosphate biosynthetic process"/>
    <property type="evidence" value="ECO:0007669"/>
    <property type="project" value="UniProtKB-ARBA"/>
</dbReference>
<sequence>MYHTALFEKLAGVQFRQKYRVRIYNLSNSNIKLERKEKFGDFISKKSINLTQEEFYQLIRKEDIRFLLEKNSEMAKDMFWAMRTRLLAPAVIVDYIREVFVMEEGNVRITFDQNIQAGIDQADIFDTNVTLVRVLEPNTMVLEVKYDDFLPNHIYSALQLPVHRREAVSKYVYCRQVQFQRNPVMQYTSLGESAL</sequence>
<dbReference type="EMBL" id="VSSQ01061068">
    <property type="protein sequence ID" value="MPN14441.1"/>
    <property type="molecule type" value="Genomic_DNA"/>
</dbReference>
<reference evidence="2" key="1">
    <citation type="submission" date="2019-08" db="EMBL/GenBank/DDBJ databases">
        <authorList>
            <person name="Kucharzyk K."/>
            <person name="Murdoch R.W."/>
            <person name="Higgins S."/>
            <person name="Loffler F."/>
        </authorList>
    </citation>
    <scope>NUCLEOTIDE SEQUENCE</scope>
</reference>
<protein>
    <recommendedName>
        <fullName evidence="1">VTC domain-containing protein</fullName>
    </recommendedName>
</protein>
<dbReference type="Gene3D" id="3.20.100.30">
    <property type="entry name" value="VTC, catalytic tunnel domain"/>
    <property type="match status" value="1"/>
</dbReference>
<feature type="domain" description="VTC" evidence="1">
    <location>
        <begin position="6"/>
        <end position="176"/>
    </location>
</feature>
<gene>
    <name evidence="2" type="ORF">SDC9_161768</name>
</gene>
<dbReference type="CDD" id="cd07750">
    <property type="entry name" value="PolyPPase_VTC_like"/>
    <property type="match status" value="1"/>
</dbReference>